<reference evidence="1 2" key="1">
    <citation type="submission" date="2018-06" db="EMBL/GenBank/DDBJ databases">
        <authorList>
            <consortium name="Pathogen Informatics"/>
            <person name="Doyle S."/>
        </authorList>
    </citation>
    <scope>NUCLEOTIDE SEQUENCE [LARGE SCALE GENOMIC DNA]</scope>
    <source>
        <strain evidence="1 2">NCTC8129</strain>
    </source>
</reference>
<evidence type="ECO:0000313" key="1">
    <source>
        <dbReference type="EMBL" id="STP30202.1"/>
    </source>
</evidence>
<protein>
    <submittedName>
        <fullName evidence="1">Uncharacterized protein</fullName>
    </submittedName>
</protein>
<evidence type="ECO:0000313" key="2">
    <source>
        <dbReference type="Proteomes" id="UP000254070"/>
    </source>
</evidence>
<sequence>MLSGGKYAILFDNGGRIRASIRHPKDKHFRLKRQNNKVVIQRTKKEPYIYYIK</sequence>
<dbReference type="Proteomes" id="UP000254070">
    <property type="component" value="Unassembled WGS sequence"/>
</dbReference>
<dbReference type="AlphaFoldDB" id="A0A377KN51"/>
<name>A0A377KN51_9ENTE</name>
<proteinExistence type="predicted"/>
<accession>A0A377KN51</accession>
<gene>
    <name evidence="1" type="ORF">NCTC8129_02442</name>
</gene>
<dbReference type="EMBL" id="UGIF01000002">
    <property type="protein sequence ID" value="STP30202.1"/>
    <property type="molecule type" value="Genomic_DNA"/>
</dbReference>
<organism evidence="1 2">
    <name type="scientific">Enterococcus durans</name>
    <dbReference type="NCBI Taxonomy" id="53345"/>
    <lineage>
        <taxon>Bacteria</taxon>
        <taxon>Bacillati</taxon>
        <taxon>Bacillota</taxon>
        <taxon>Bacilli</taxon>
        <taxon>Lactobacillales</taxon>
        <taxon>Enterococcaceae</taxon>
        <taxon>Enterococcus</taxon>
    </lineage>
</organism>